<evidence type="ECO:0000313" key="2">
    <source>
        <dbReference type="Proteomes" id="UP000196368"/>
    </source>
</evidence>
<dbReference type="EMBL" id="NFJD01000004">
    <property type="protein sequence ID" value="OUO56205.1"/>
    <property type="molecule type" value="Genomic_DNA"/>
</dbReference>
<protein>
    <submittedName>
        <fullName evidence="1">Uncharacterized protein</fullName>
    </submittedName>
</protein>
<name>A0A1Y4DBF6_9BACT</name>
<accession>A0A1Y4DBF6</accession>
<gene>
    <name evidence="1" type="ORF">B5F75_06195</name>
</gene>
<dbReference type="AlphaFoldDB" id="A0A1Y4DBF6"/>
<reference evidence="2" key="1">
    <citation type="submission" date="2017-04" db="EMBL/GenBank/DDBJ databases">
        <title>Function of individual gut microbiota members based on whole genome sequencing of pure cultures obtained from chicken caecum.</title>
        <authorList>
            <person name="Medvecky M."/>
            <person name="Cejkova D."/>
            <person name="Polansky O."/>
            <person name="Karasova D."/>
            <person name="Kubasova T."/>
            <person name="Cizek A."/>
            <person name="Rychlik I."/>
        </authorList>
    </citation>
    <scope>NUCLEOTIDE SEQUENCE [LARGE SCALE GENOMIC DNA]</scope>
    <source>
        <strain evidence="2">An273</strain>
    </source>
</reference>
<proteinExistence type="predicted"/>
<keyword evidence="2" id="KW-1185">Reference proteome</keyword>
<dbReference type="Proteomes" id="UP000196368">
    <property type="component" value="Unassembled WGS sequence"/>
</dbReference>
<sequence>MAAIALPQYEKAVAKAEFVQTRDIMYEIYRARQLYLMEGGSTSDQDLNNYPDLQLPAGATLGCVLGKKEDGSCVNGDSKIMMGNKSLIATGTAHAYKYYKKGPYYIRLMLPVHWAGESGLDKKFQIKCNAMDNTDEKSKNLCKILSGGKEPTTCSYVSGDCWLID</sequence>
<dbReference type="RefSeq" id="WP_087289051.1">
    <property type="nucleotide sequence ID" value="NZ_NFJD01000004.1"/>
</dbReference>
<organism evidence="1 2">
    <name type="scientific">Candidatus Avelusimicrobium gallicola</name>
    <dbReference type="NCBI Taxonomy" id="2562704"/>
    <lineage>
        <taxon>Bacteria</taxon>
        <taxon>Pseudomonadati</taxon>
        <taxon>Elusimicrobiota</taxon>
        <taxon>Elusimicrobia</taxon>
        <taxon>Elusimicrobiales</taxon>
        <taxon>Elusimicrobiaceae</taxon>
        <taxon>Candidatus Avelusimicrobium</taxon>
    </lineage>
</organism>
<evidence type="ECO:0000313" key="1">
    <source>
        <dbReference type="EMBL" id="OUO56205.1"/>
    </source>
</evidence>
<comment type="caution">
    <text evidence="1">The sequence shown here is derived from an EMBL/GenBank/DDBJ whole genome shotgun (WGS) entry which is preliminary data.</text>
</comment>